<comment type="caution">
    <text evidence="1">The sequence shown here is derived from an EMBL/GenBank/DDBJ whole genome shotgun (WGS) entry which is preliminary data.</text>
</comment>
<evidence type="ECO:0008006" key="3">
    <source>
        <dbReference type="Google" id="ProtNLM"/>
    </source>
</evidence>
<dbReference type="Gene3D" id="3.40.50.720">
    <property type="entry name" value="NAD(P)-binding Rossmann-like Domain"/>
    <property type="match status" value="1"/>
</dbReference>
<evidence type="ECO:0000313" key="1">
    <source>
        <dbReference type="EMBL" id="MBH5390636.1"/>
    </source>
</evidence>
<sequence length="463" mass="51169">MRGDIILVGLGAYARAKYLPLIEDAVSSDRASSFHVVELDSARDDVDAFFRTRTCKPASVSWVPDLRRRAIWYSGHGEDVLTALARPGTKVIVATEPKAHLGYLRAALGLGLDCLVDKPVVLPMGSNGRPAADRLVDAVAELKEICDRTGGRCVVMTPRRYNAVYELIGRYARRASPNLGTPITYIGIEHHAGVWNTEEEILSREDHPYRYGYGMLCHSGYHYIDILSGLLAHNEEHFGKLAVELDVHRATAADQVGQVGPDPVRRLRGDAPVARLLPAPPFWGETDIVSSGAARRPGSRDTVCLFRLDLLQTSVSLRNWRQLPSDVYNKNGRYGSETIRLNIGPFAAIEARIFKRPHLSLEGYPQLTREAHITLWRNAGFLGGAVLRERHYPARDTLVRNADLGAGRKRLFDDWLAGRSEKSSLESHTRTMSLFAHYLAALTTDGANRDEAIPSPAVGKVPA</sequence>
<reference evidence="1 2" key="1">
    <citation type="submission" date="2020-07" db="EMBL/GenBank/DDBJ databases">
        <title>Bradyrhizobium diversity isolated from nodules of indigenous legumes of Western Australia.</title>
        <authorList>
            <person name="Klepa M.S."/>
        </authorList>
    </citation>
    <scope>NUCLEOTIDE SEQUENCE [LARGE SCALE GENOMIC DNA]</scope>
    <source>
        <strain evidence="1 2">CNPSo 4019</strain>
    </source>
</reference>
<accession>A0ABS0PBM4</accession>
<keyword evidence="2" id="KW-1185">Reference proteome</keyword>
<proteinExistence type="predicted"/>
<dbReference type="SUPFAM" id="SSF51735">
    <property type="entry name" value="NAD(P)-binding Rossmann-fold domains"/>
    <property type="match status" value="1"/>
</dbReference>
<protein>
    <recommendedName>
        <fullName evidence="3">Gfo/Idh/MocA family oxidoreductase</fullName>
    </recommendedName>
</protein>
<dbReference type="RefSeq" id="WP_197968621.1">
    <property type="nucleotide sequence ID" value="NZ_JACEGD010000035.1"/>
</dbReference>
<dbReference type="InterPro" id="IPR036291">
    <property type="entry name" value="NAD(P)-bd_dom_sf"/>
</dbReference>
<dbReference type="Proteomes" id="UP001194539">
    <property type="component" value="Unassembled WGS sequence"/>
</dbReference>
<gene>
    <name evidence="1" type="ORF">H1B27_30775</name>
</gene>
<name>A0ABS0PBM4_9BRAD</name>
<evidence type="ECO:0000313" key="2">
    <source>
        <dbReference type="Proteomes" id="UP001194539"/>
    </source>
</evidence>
<organism evidence="1 2">
    <name type="scientific">Bradyrhizobium diversitatis</name>
    <dbReference type="NCBI Taxonomy" id="2755406"/>
    <lineage>
        <taxon>Bacteria</taxon>
        <taxon>Pseudomonadati</taxon>
        <taxon>Pseudomonadota</taxon>
        <taxon>Alphaproteobacteria</taxon>
        <taxon>Hyphomicrobiales</taxon>
        <taxon>Nitrobacteraceae</taxon>
        <taxon>Bradyrhizobium</taxon>
    </lineage>
</organism>
<dbReference type="EMBL" id="JACEGD010000035">
    <property type="protein sequence ID" value="MBH5390636.1"/>
    <property type="molecule type" value="Genomic_DNA"/>
</dbReference>